<gene>
    <name evidence="2" type="ORF">E3N88_43988</name>
</gene>
<evidence type="ECO:0000313" key="3">
    <source>
        <dbReference type="Proteomes" id="UP000326396"/>
    </source>
</evidence>
<name>A0A5N6LDW3_9ASTR</name>
<feature type="region of interest" description="Disordered" evidence="1">
    <location>
        <begin position="104"/>
        <end position="123"/>
    </location>
</feature>
<protein>
    <submittedName>
        <fullName evidence="2">Uncharacterized protein</fullName>
    </submittedName>
</protein>
<organism evidence="2 3">
    <name type="scientific">Mikania micrantha</name>
    <name type="common">bitter vine</name>
    <dbReference type="NCBI Taxonomy" id="192012"/>
    <lineage>
        <taxon>Eukaryota</taxon>
        <taxon>Viridiplantae</taxon>
        <taxon>Streptophyta</taxon>
        <taxon>Embryophyta</taxon>
        <taxon>Tracheophyta</taxon>
        <taxon>Spermatophyta</taxon>
        <taxon>Magnoliopsida</taxon>
        <taxon>eudicotyledons</taxon>
        <taxon>Gunneridae</taxon>
        <taxon>Pentapetalae</taxon>
        <taxon>asterids</taxon>
        <taxon>campanulids</taxon>
        <taxon>Asterales</taxon>
        <taxon>Asteraceae</taxon>
        <taxon>Asteroideae</taxon>
        <taxon>Heliantheae alliance</taxon>
        <taxon>Eupatorieae</taxon>
        <taxon>Mikania</taxon>
    </lineage>
</organism>
<sequence length="123" mass="13796">MSDEGVRSNGAWYWANEPRPNVLLRPYESFDSLTFGGLFPATPPMANFVLGHALCCSSPLPRFSVEFGLDPLYFHVEDVEGYAWAKESLKLVKKRERYGALKVSHGGGCSWPEKREKREVGGD</sequence>
<dbReference type="EMBL" id="SZYD01001536">
    <property type="protein sequence ID" value="KAD0611556.1"/>
    <property type="molecule type" value="Genomic_DNA"/>
</dbReference>
<dbReference type="Proteomes" id="UP000326396">
    <property type="component" value="Unassembled WGS sequence"/>
</dbReference>
<reference evidence="2 3" key="1">
    <citation type="submission" date="2019-05" db="EMBL/GenBank/DDBJ databases">
        <title>Mikania micrantha, genome provides insights into the molecular mechanism of rapid growth.</title>
        <authorList>
            <person name="Liu B."/>
        </authorList>
    </citation>
    <scope>NUCLEOTIDE SEQUENCE [LARGE SCALE GENOMIC DNA]</scope>
    <source>
        <strain evidence="2">NLD-2019</strain>
        <tissue evidence="2">Leaf</tissue>
    </source>
</reference>
<evidence type="ECO:0000313" key="2">
    <source>
        <dbReference type="EMBL" id="KAD0611556.1"/>
    </source>
</evidence>
<feature type="compositionally biased region" description="Basic and acidic residues" evidence="1">
    <location>
        <begin position="112"/>
        <end position="123"/>
    </location>
</feature>
<comment type="caution">
    <text evidence="2">The sequence shown here is derived from an EMBL/GenBank/DDBJ whole genome shotgun (WGS) entry which is preliminary data.</text>
</comment>
<accession>A0A5N6LDW3</accession>
<evidence type="ECO:0000256" key="1">
    <source>
        <dbReference type="SAM" id="MobiDB-lite"/>
    </source>
</evidence>
<dbReference type="AlphaFoldDB" id="A0A5N6LDW3"/>
<keyword evidence="3" id="KW-1185">Reference proteome</keyword>
<proteinExistence type="predicted"/>